<keyword evidence="2" id="KW-0723">Serine/threonine-protein kinase</keyword>
<keyword evidence="10" id="KW-0812">Transmembrane</keyword>
<evidence type="ECO:0000256" key="7">
    <source>
        <dbReference type="ARBA" id="ARBA00047899"/>
    </source>
</evidence>
<evidence type="ECO:0000256" key="3">
    <source>
        <dbReference type="ARBA" id="ARBA00022679"/>
    </source>
</evidence>
<dbReference type="InterPro" id="IPR011009">
    <property type="entry name" value="Kinase-like_dom_sf"/>
</dbReference>
<evidence type="ECO:0000256" key="5">
    <source>
        <dbReference type="ARBA" id="ARBA00022777"/>
    </source>
</evidence>
<keyword evidence="13" id="KW-1185">Reference proteome</keyword>
<gene>
    <name evidence="12" type="ORF">Slin15195_G046440</name>
</gene>
<dbReference type="Proteomes" id="UP001056384">
    <property type="component" value="Chromosome 3"/>
</dbReference>
<feature type="domain" description="Protein kinase" evidence="11">
    <location>
        <begin position="156"/>
        <end position="448"/>
    </location>
</feature>
<name>A0A9Q9ARQ8_9PEZI</name>
<dbReference type="PANTHER" id="PTHR43671:SF98">
    <property type="entry name" value="SERINE_THREONINE-PROTEIN KINASE NEK11"/>
    <property type="match status" value="1"/>
</dbReference>
<protein>
    <recommendedName>
        <fullName evidence="1">non-specific serine/threonine protein kinase</fullName>
        <ecNumber evidence="1">2.7.11.1</ecNumber>
    </recommendedName>
</protein>
<keyword evidence="10" id="KW-1133">Transmembrane helix</keyword>
<evidence type="ECO:0000256" key="9">
    <source>
        <dbReference type="SAM" id="MobiDB-lite"/>
    </source>
</evidence>
<dbReference type="EMBL" id="CP099420">
    <property type="protein sequence ID" value="USW51325.1"/>
    <property type="molecule type" value="Genomic_DNA"/>
</dbReference>
<evidence type="ECO:0000256" key="6">
    <source>
        <dbReference type="ARBA" id="ARBA00022840"/>
    </source>
</evidence>
<dbReference type="PANTHER" id="PTHR43671">
    <property type="entry name" value="SERINE/THREONINE-PROTEIN KINASE NEK"/>
    <property type="match status" value="1"/>
</dbReference>
<evidence type="ECO:0000313" key="13">
    <source>
        <dbReference type="Proteomes" id="UP001056384"/>
    </source>
</evidence>
<dbReference type="InterPro" id="IPR008271">
    <property type="entry name" value="Ser/Thr_kinase_AS"/>
</dbReference>
<dbReference type="Gene3D" id="1.10.510.10">
    <property type="entry name" value="Transferase(Phosphotransferase) domain 1"/>
    <property type="match status" value="1"/>
</dbReference>
<feature type="region of interest" description="Disordered" evidence="9">
    <location>
        <begin position="80"/>
        <end position="116"/>
    </location>
</feature>
<keyword evidence="4" id="KW-0547">Nucleotide-binding</keyword>
<dbReference type="SMART" id="SM00220">
    <property type="entry name" value="S_TKc"/>
    <property type="match status" value="1"/>
</dbReference>
<evidence type="ECO:0000256" key="10">
    <source>
        <dbReference type="SAM" id="Phobius"/>
    </source>
</evidence>
<evidence type="ECO:0000256" key="2">
    <source>
        <dbReference type="ARBA" id="ARBA00022527"/>
    </source>
</evidence>
<evidence type="ECO:0000256" key="8">
    <source>
        <dbReference type="ARBA" id="ARBA00048679"/>
    </source>
</evidence>
<dbReference type="InterPro" id="IPR050660">
    <property type="entry name" value="NEK_Ser/Thr_kinase"/>
</dbReference>
<keyword evidence="5 12" id="KW-0418">Kinase</keyword>
<dbReference type="PROSITE" id="PS00108">
    <property type="entry name" value="PROTEIN_KINASE_ST"/>
    <property type="match status" value="1"/>
</dbReference>
<evidence type="ECO:0000313" key="12">
    <source>
        <dbReference type="EMBL" id="USW51325.1"/>
    </source>
</evidence>
<sequence length="489" mass="54180">MHQQTPHPAHDATAMIVFLAVIMTAAVTLTIAECCQHRSRGRVLSDASSRSPILWNHRDNETGLQHRSWHHFWQNSKPRDLEQARSCPPLDQQSNDYGTMNAQPSSDGSRALSQQSRSSFYSTGSSSCSSMLTSLAPVKAASDAHLISTHSFSHTYNHIHTLTYCSEGPVHIVEHRVSGKRYVIKQVPAREDILHEAAILQKIQSHPNIIEVSDTLRGYTANGPTNDIVTPFAELGDLHEVVTRFYKMRDYVPRAFILHFVSSMIDALAYLHNGDISYDARTGQVTDIGHRQPSIVHRDIKPLNIFITAASTTPGLPQLKLADFGLSCTTDQNFGVVGTPSYQAPEIVNISQLCSAGHIDNHRQLRNICTKAGDMYAFGVSLFQLIFACGFDSKLDIDAKICFTYVEHDIEIRDLLKACLSHDPAARPSASNLHALSANIKTELDTWYANGGRLSANMWEDPLSVDRRRAQKNTAASLYSALSIGDYLT</sequence>
<keyword evidence="3" id="KW-0808">Transferase</keyword>
<dbReference type="InterPro" id="IPR000719">
    <property type="entry name" value="Prot_kinase_dom"/>
</dbReference>
<evidence type="ECO:0000256" key="1">
    <source>
        <dbReference type="ARBA" id="ARBA00012513"/>
    </source>
</evidence>
<dbReference type="GO" id="GO:0004674">
    <property type="term" value="F:protein serine/threonine kinase activity"/>
    <property type="evidence" value="ECO:0007669"/>
    <property type="project" value="UniProtKB-KW"/>
</dbReference>
<dbReference type="EC" id="2.7.11.1" evidence="1"/>
<dbReference type="AlphaFoldDB" id="A0A9Q9ARQ8"/>
<dbReference type="GO" id="GO:0005524">
    <property type="term" value="F:ATP binding"/>
    <property type="evidence" value="ECO:0007669"/>
    <property type="project" value="UniProtKB-KW"/>
</dbReference>
<dbReference type="SUPFAM" id="SSF56112">
    <property type="entry name" value="Protein kinase-like (PK-like)"/>
    <property type="match status" value="1"/>
</dbReference>
<feature type="compositionally biased region" description="Polar residues" evidence="9">
    <location>
        <begin position="91"/>
        <end position="112"/>
    </location>
</feature>
<evidence type="ECO:0000256" key="4">
    <source>
        <dbReference type="ARBA" id="ARBA00022741"/>
    </source>
</evidence>
<reference evidence="12" key="1">
    <citation type="submission" date="2022-06" db="EMBL/GenBank/DDBJ databases">
        <title>Complete genome sequences of two strains of the flax pathogen Septoria linicola.</title>
        <authorList>
            <person name="Lapalu N."/>
            <person name="Simon A."/>
            <person name="Demenou B."/>
            <person name="Paumier D."/>
            <person name="Guillot M.-P."/>
            <person name="Gout L."/>
            <person name="Valade R."/>
        </authorList>
    </citation>
    <scope>NUCLEOTIDE SEQUENCE</scope>
    <source>
        <strain evidence="12">SE15195</strain>
    </source>
</reference>
<dbReference type="CDD" id="cd00180">
    <property type="entry name" value="PKc"/>
    <property type="match status" value="1"/>
</dbReference>
<comment type="catalytic activity">
    <reaction evidence="8">
        <text>L-seryl-[protein] + ATP = O-phospho-L-seryl-[protein] + ADP + H(+)</text>
        <dbReference type="Rhea" id="RHEA:17989"/>
        <dbReference type="Rhea" id="RHEA-COMP:9863"/>
        <dbReference type="Rhea" id="RHEA-COMP:11604"/>
        <dbReference type="ChEBI" id="CHEBI:15378"/>
        <dbReference type="ChEBI" id="CHEBI:29999"/>
        <dbReference type="ChEBI" id="CHEBI:30616"/>
        <dbReference type="ChEBI" id="CHEBI:83421"/>
        <dbReference type="ChEBI" id="CHEBI:456216"/>
        <dbReference type="EC" id="2.7.11.1"/>
    </reaction>
</comment>
<dbReference type="Pfam" id="PF00069">
    <property type="entry name" value="Pkinase"/>
    <property type="match status" value="1"/>
</dbReference>
<dbReference type="Gene3D" id="3.30.200.20">
    <property type="entry name" value="Phosphorylase Kinase, domain 1"/>
    <property type="match status" value="1"/>
</dbReference>
<keyword evidence="6" id="KW-0067">ATP-binding</keyword>
<keyword evidence="10" id="KW-0472">Membrane</keyword>
<comment type="catalytic activity">
    <reaction evidence="7">
        <text>L-threonyl-[protein] + ATP = O-phospho-L-threonyl-[protein] + ADP + H(+)</text>
        <dbReference type="Rhea" id="RHEA:46608"/>
        <dbReference type="Rhea" id="RHEA-COMP:11060"/>
        <dbReference type="Rhea" id="RHEA-COMP:11605"/>
        <dbReference type="ChEBI" id="CHEBI:15378"/>
        <dbReference type="ChEBI" id="CHEBI:30013"/>
        <dbReference type="ChEBI" id="CHEBI:30616"/>
        <dbReference type="ChEBI" id="CHEBI:61977"/>
        <dbReference type="ChEBI" id="CHEBI:456216"/>
        <dbReference type="EC" id="2.7.11.1"/>
    </reaction>
</comment>
<feature type="transmembrane region" description="Helical" evidence="10">
    <location>
        <begin position="12"/>
        <end position="32"/>
    </location>
</feature>
<dbReference type="PROSITE" id="PS50011">
    <property type="entry name" value="PROTEIN_KINASE_DOM"/>
    <property type="match status" value="1"/>
</dbReference>
<evidence type="ECO:0000259" key="11">
    <source>
        <dbReference type="PROSITE" id="PS50011"/>
    </source>
</evidence>
<organism evidence="12 13">
    <name type="scientific">Septoria linicola</name>
    <dbReference type="NCBI Taxonomy" id="215465"/>
    <lineage>
        <taxon>Eukaryota</taxon>
        <taxon>Fungi</taxon>
        <taxon>Dikarya</taxon>
        <taxon>Ascomycota</taxon>
        <taxon>Pezizomycotina</taxon>
        <taxon>Dothideomycetes</taxon>
        <taxon>Dothideomycetidae</taxon>
        <taxon>Mycosphaerellales</taxon>
        <taxon>Mycosphaerellaceae</taxon>
        <taxon>Septoria</taxon>
    </lineage>
</organism>
<accession>A0A9Q9ARQ8</accession>
<proteinExistence type="predicted"/>